<dbReference type="AlphaFoldDB" id="A0A7C4MTS7"/>
<dbReference type="EMBL" id="DSUH01000229">
    <property type="protein sequence ID" value="HGU33139.1"/>
    <property type="molecule type" value="Genomic_DNA"/>
</dbReference>
<sequence>MISEAFVIVYDLICSNGHCFEGWFEDADAFDRQAAEKLILCPICNDETIVKKPFAPAVMTHPMERKDREVTPSDIQELKQRIVEFVNENFENVGTRFAAEALKIHYGVTEPRNIRGVSTPQEEKLLQDEGVQFYKVDLS</sequence>
<protein>
    <submittedName>
        <fullName evidence="1">DUF1178 family protein</fullName>
    </submittedName>
</protein>
<reference evidence="1" key="1">
    <citation type="journal article" date="2020" name="mSystems">
        <title>Genome- and Community-Level Interaction Insights into Carbon Utilization and Element Cycling Functions of Hydrothermarchaeota in Hydrothermal Sediment.</title>
        <authorList>
            <person name="Zhou Z."/>
            <person name="Liu Y."/>
            <person name="Xu W."/>
            <person name="Pan J."/>
            <person name="Luo Z.H."/>
            <person name="Li M."/>
        </authorList>
    </citation>
    <scope>NUCLEOTIDE SEQUENCE [LARGE SCALE GENOMIC DNA]</scope>
    <source>
        <strain evidence="1">SpSt-477</strain>
    </source>
</reference>
<dbReference type="PIRSF" id="PIRSF032131">
    <property type="entry name" value="UCP032131"/>
    <property type="match status" value="1"/>
</dbReference>
<gene>
    <name evidence="1" type="ORF">ENS29_09815</name>
</gene>
<dbReference type="InterPro" id="IPR009562">
    <property type="entry name" value="DUF1178"/>
</dbReference>
<accession>A0A7C4MTS7</accession>
<name>A0A7C4MTS7_9BACT</name>
<proteinExistence type="predicted"/>
<dbReference type="Pfam" id="PF06676">
    <property type="entry name" value="DUF1178"/>
    <property type="match status" value="1"/>
</dbReference>
<organism evidence="1">
    <name type="scientific">Desulfatirhabdium butyrativorans</name>
    <dbReference type="NCBI Taxonomy" id="340467"/>
    <lineage>
        <taxon>Bacteria</taxon>
        <taxon>Pseudomonadati</taxon>
        <taxon>Thermodesulfobacteriota</taxon>
        <taxon>Desulfobacteria</taxon>
        <taxon>Desulfobacterales</taxon>
        <taxon>Desulfatirhabdiaceae</taxon>
        <taxon>Desulfatirhabdium</taxon>
    </lineage>
</organism>
<comment type="caution">
    <text evidence="1">The sequence shown here is derived from an EMBL/GenBank/DDBJ whole genome shotgun (WGS) entry which is preliminary data.</text>
</comment>
<evidence type="ECO:0000313" key="1">
    <source>
        <dbReference type="EMBL" id="HGU33139.1"/>
    </source>
</evidence>